<dbReference type="RefSeq" id="WP_130451744.1">
    <property type="nucleotide sequence ID" value="NZ_SHLA01000001.1"/>
</dbReference>
<evidence type="ECO:0008006" key="4">
    <source>
        <dbReference type="Google" id="ProtNLM"/>
    </source>
</evidence>
<dbReference type="Proteomes" id="UP000292685">
    <property type="component" value="Unassembled WGS sequence"/>
</dbReference>
<evidence type="ECO:0000313" key="3">
    <source>
        <dbReference type="Proteomes" id="UP000292685"/>
    </source>
</evidence>
<reference evidence="2 3" key="1">
    <citation type="submission" date="2019-02" db="EMBL/GenBank/DDBJ databases">
        <title>Sequencing the genomes of 1000 actinobacteria strains.</title>
        <authorList>
            <person name="Klenk H.-P."/>
        </authorList>
    </citation>
    <scope>NUCLEOTIDE SEQUENCE [LARGE SCALE GENOMIC DNA]</scope>
    <source>
        <strain evidence="2 3">DSM 17364</strain>
    </source>
</reference>
<feature type="compositionally biased region" description="Basic residues" evidence="1">
    <location>
        <begin position="1"/>
        <end position="14"/>
    </location>
</feature>
<evidence type="ECO:0000313" key="2">
    <source>
        <dbReference type="EMBL" id="RZU63356.1"/>
    </source>
</evidence>
<evidence type="ECO:0000256" key="1">
    <source>
        <dbReference type="SAM" id="MobiDB-lite"/>
    </source>
</evidence>
<protein>
    <recommendedName>
        <fullName evidence="4">Competence protein CoiA-like protein</fullName>
    </recommendedName>
</protein>
<keyword evidence="3" id="KW-1185">Reference proteome</keyword>
<accession>A0A4V2GA93</accession>
<feature type="region of interest" description="Disordered" evidence="1">
    <location>
        <begin position="325"/>
        <end position="375"/>
    </location>
</feature>
<comment type="caution">
    <text evidence="2">The sequence shown here is derived from an EMBL/GenBank/DDBJ whole genome shotgun (WGS) entry which is preliminary data.</text>
</comment>
<name>A0A4V2GA93_9MICC</name>
<proteinExistence type="predicted"/>
<feature type="region of interest" description="Disordered" evidence="1">
    <location>
        <begin position="1"/>
        <end position="23"/>
    </location>
</feature>
<sequence length="391" mass="44327">MSQRRQNHSGKNHRPTNAAQRDKVRKRFLRVQGEPFVRSIHNDEDWTHVHRTGRILVCPDDQCTQRLSAKMSQKKRRFLSDVSGSSCNHFVSAGGGGPMTDEHLWLQQKLLEICRELGFAARLEVGFSGACVDLHVDSTPPYAFEVQRVSTNFTARRKAREWNGMQTLWFLPESARQKNTGKGKNHGDPLFTEPCVRLGYRVSGSSEVPTANQLRSIWQGDSRCEVQLHVGVTIGKLSPDRRSFTSTQLPLTKFISQVLNDERRWYKARLIRGRQGGMWAGWLLNADVAKYEAAIQAADEERQRRETTEKKTNADCADLEELNRAAGEHADAEQAAVDDARIRDERTEASEDTPHTAPPARVPPEPDAQPFVSPVATREPWWKRIMKLLIG</sequence>
<dbReference type="EMBL" id="SHLA01000001">
    <property type="protein sequence ID" value="RZU63356.1"/>
    <property type="molecule type" value="Genomic_DNA"/>
</dbReference>
<feature type="compositionally biased region" description="Pro residues" evidence="1">
    <location>
        <begin position="356"/>
        <end position="367"/>
    </location>
</feature>
<dbReference type="AlphaFoldDB" id="A0A4V2GA93"/>
<organism evidence="2 3">
    <name type="scientific">Zhihengliuella halotolerans</name>
    <dbReference type="NCBI Taxonomy" id="370736"/>
    <lineage>
        <taxon>Bacteria</taxon>
        <taxon>Bacillati</taxon>
        <taxon>Actinomycetota</taxon>
        <taxon>Actinomycetes</taxon>
        <taxon>Micrococcales</taxon>
        <taxon>Micrococcaceae</taxon>
        <taxon>Zhihengliuella</taxon>
    </lineage>
</organism>
<feature type="compositionally biased region" description="Basic and acidic residues" evidence="1">
    <location>
        <begin position="325"/>
        <end position="354"/>
    </location>
</feature>
<dbReference type="OrthoDB" id="5145576at2"/>
<gene>
    <name evidence="2" type="ORF">EV380_2973</name>
</gene>